<dbReference type="InterPro" id="IPR007530">
    <property type="entry name" value="Aminoglycoside_adenylylTfrase"/>
</dbReference>
<dbReference type="Pfam" id="PF13302">
    <property type="entry name" value="Acetyltransf_3"/>
    <property type="match status" value="1"/>
</dbReference>
<dbReference type="Pfam" id="PF04439">
    <property type="entry name" value="Adenyl_transf"/>
    <property type="match status" value="1"/>
</dbReference>
<dbReference type="InterPro" id="IPR016181">
    <property type="entry name" value="Acyl_CoA_acyltransferase"/>
</dbReference>
<dbReference type="PROSITE" id="PS51186">
    <property type="entry name" value="GNAT"/>
    <property type="match status" value="1"/>
</dbReference>
<gene>
    <name evidence="2" type="ORF">J0J70_07600</name>
</gene>
<dbReference type="EMBL" id="CP071250">
    <property type="protein sequence ID" value="UUF07498.1"/>
    <property type="molecule type" value="Genomic_DNA"/>
</dbReference>
<feature type="domain" description="N-acetyltransferase" evidence="1">
    <location>
        <begin position="1"/>
        <end position="154"/>
    </location>
</feature>
<accession>A0A9Q9FDP5</accession>
<dbReference type="Gene3D" id="3.30.460.10">
    <property type="entry name" value="Beta Polymerase, domain 2"/>
    <property type="match status" value="1"/>
</dbReference>
<reference evidence="2" key="1">
    <citation type="submission" date="2021-03" db="EMBL/GenBank/DDBJ databases">
        <title>Comparative Genomics and Metabolomics in the genus Turicibacter.</title>
        <authorList>
            <person name="Maki J."/>
            <person name="Looft T."/>
        </authorList>
    </citation>
    <scope>NUCLEOTIDE SEQUENCE</scope>
    <source>
        <strain evidence="2">ISU324</strain>
    </source>
</reference>
<name>A0A9Q9FDP5_9FIRM</name>
<dbReference type="InterPro" id="IPR043519">
    <property type="entry name" value="NT_sf"/>
</dbReference>
<organism evidence="2 3">
    <name type="scientific">Turicibacter bilis</name>
    <dbReference type="NCBI Taxonomy" id="2735723"/>
    <lineage>
        <taxon>Bacteria</taxon>
        <taxon>Bacillati</taxon>
        <taxon>Bacillota</taxon>
        <taxon>Erysipelotrichia</taxon>
        <taxon>Erysipelotrichales</taxon>
        <taxon>Turicibacteraceae</taxon>
        <taxon>Turicibacter</taxon>
    </lineage>
</organism>
<dbReference type="InterPro" id="IPR000182">
    <property type="entry name" value="GNAT_dom"/>
</dbReference>
<dbReference type="Proteomes" id="UP001058072">
    <property type="component" value="Chromosome"/>
</dbReference>
<evidence type="ECO:0000313" key="2">
    <source>
        <dbReference type="EMBL" id="UUF07498.1"/>
    </source>
</evidence>
<dbReference type="GO" id="GO:0016747">
    <property type="term" value="F:acyltransferase activity, transferring groups other than amino-acyl groups"/>
    <property type="evidence" value="ECO:0007669"/>
    <property type="project" value="InterPro"/>
</dbReference>
<evidence type="ECO:0000259" key="1">
    <source>
        <dbReference type="PROSITE" id="PS51186"/>
    </source>
</evidence>
<dbReference type="SUPFAM" id="SSF81631">
    <property type="entry name" value="PAP/OAS1 substrate-binding domain"/>
    <property type="match status" value="1"/>
</dbReference>
<dbReference type="SUPFAM" id="SSF81301">
    <property type="entry name" value="Nucleotidyltransferase"/>
    <property type="match status" value="1"/>
</dbReference>
<proteinExistence type="predicted"/>
<dbReference type="Gene3D" id="3.40.630.30">
    <property type="match status" value="1"/>
</dbReference>
<dbReference type="SUPFAM" id="SSF55729">
    <property type="entry name" value="Acyl-CoA N-acyltransferases (Nat)"/>
    <property type="match status" value="1"/>
</dbReference>
<dbReference type="AlphaFoldDB" id="A0A9Q9FDP5"/>
<protein>
    <submittedName>
        <fullName evidence="2">GNAT family N-acetyltransferase</fullName>
    </submittedName>
</protein>
<sequence>MYLHTSHCHLVKNKSQNLLVDEWDQLPYPLIQPEDNLLYLEWSIILDETEKQVGTIALKQLPDMVTFEMIYHVDREEIGLDLMEELLKLQIDYSFNSLKIQRLMIQVRAINFDMIRILRRLGMRLEEKTMIHDCTLVTYTLTNYQQLPMMKMRSSSLVHSQVLQFVKNEEEIRILMQTGLRLNRNAPIDLMRDYHYRLFVNEETFLDYLNCTDWMHQFGEIVIVKKTILSKSAYLFQIQFQDGVRLDLEFISLVNLWGAVYEETLCRVILDKDGLLPPLDDPNDSAHYLQCPTEEEFNQLLNDIWWYQIEVAKAMYRDEVTLVSSIYEEMLLERVTTLLSWKIGLKYEWKIDLGRKKRWLKRYLPESIYNDYLHLYPNKCYNSIWDRLFFMGSFIQKIAIEIAQTLGYDYDQSQGEIVTKFLHRINSLPDNATEFN</sequence>
<evidence type="ECO:0000313" key="3">
    <source>
        <dbReference type="Proteomes" id="UP001058072"/>
    </source>
</evidence>
<dbReference type="RefSeq" id="WP_212724282.1">
    <property type="nucleotide sequence ID" value="NZ_CP071250.1"/>
</dbReference>